<dbReference type="Proteomes" id="UP000237947">
    <property type="component" value="Chromosome"/>
</dbReference>
<feature type="transmembrane region" description="Helical" evidence="1">
    <location>
        <begin position="107"/>
        <end position="132"/>
    </location>
</feature>
<gene>
    <name evidence="2" type="ORF">C5Q98_02760</name>
</gene>
<dbReference type="KEGG" id="fsa:C5Q98_02760"/>
<sequence>MLIKRDILRALKSFHIQVVFIITILFSGIFTFFVANGNKIGISVFGNLTTYKDLSEVLLNGLDYTKGLGFLVTFAIALFIAGEYQFNTWQHYICSGRKRTEIYISRYIFALMLAITIFLMYTLSSYFVSVILGKSIDFSKFIFIIRRGVIVYMALTSIVVFLSMSFKNHIAGILGSLAFVFLEKDIISMLINIFNKININIEAFGKFTLMKINAIAPIDNINILTEMFLPCVLIIIVSTLLGNYCFSKFEV</sequence>
<feature type="transmembrane region" description="Helical" evidence="1">
    <location>
        <begin position="67"/>
        <end position="86"/>
    </location>
</feature>
<proteinExistence type="predicted"/>
<dbReference type="EMBL" id="CP027226">
    <property type="protein sequence ID" value="AVM42218.1"/>
    <property type="molecule type" value="Genomic_DNA"/>
</dbReference>
<accession>A0A2S0KMH9</accession>
<feature type="transmembrane region" description="Helical" evidence="1">
    <location>
        <begin position="227"/>
        <end position="246"/>
    </location>
</feature>
<protein>
    <submittedName>
        <fullName evidence="2">Uncharacterized protein</fullName>
    </submittedName>
</protein>
<reference evidence="3" key="1">
    <citation type="submission" date="2018-02" db="EMBL/GenBank/DDBJ databases">
        <authorList>
            <person name="Holder M.E."/>
            <person name="Ajami N.J."/>
            <person name="Petrosino J.F."/>
        </authorList>
    </citation>
    <scope>NUCLEOTIDE SEQUENCE [LARGE SCALE GENOMIC DNA]</scope>
    <source>
        <strain evidence="3">CCUG 47711</strain>
    </source>
</reference>
<keyword evidence="1" id="KW-0812">Transmembrane</keyword>
<dbReference type="OrthoDB" id="2082250at2"/>
<dbReference type="RefSeq" id="WP_106012202.1">
    <property type="nucleotide sequence ID" value="NZ_CP027226.1"/>
</dbReference>
<feature type="transmembrane region" description="Helical" evidence="1">
    <location>
        <begin position="14"/>
        <end position="35"/>
    </location>
</feature>
<organism evidence="2 3">
    <name type="scientific">Fastidiosipila sanguinis</name>
    <dbReference type="NCBI Taxonomy" id="236753"/>
    <lineage>
        <taxon>Bacteria</taxon>
        <taxon>Bacillati</taxon>
        <taxon>Bacillota</taxon>
        <taxon>Clostridia</taxon>
        <taxon>Eubacteriales</taxon>
        <taxon>Oscillospiraceae</taxon>
        <taxon>Fastidiosipila</taxon>
    </lineage>
</organism>
<feature type="transmembrane region" description="Helical" evidence="1">
    <location>
        <begin position="144"/>
        <end position="163"/>
    </location>
</feature>
<keyword evidence="1" id="KW-0472">Membrane</keyword>
<keyword evidence="3" id="KW-1185">Reference proteome</keyword>
<evidence type="ECO:0000256" key="1">
    <source>
        <dbReference type="SAM" id="Phobius"/>
    </source>
</evidence>
<keyword evidence="1" id="KW-1133">Transmembrane helix</keyword>
<evidence type="ECO:0000313" key="2">
    <source>
        <dbReference type="EMBL" id="AVM42218.1"/>
    </source>
</evidence>
<dbReference type="AlphaFoldDB" id="A0A2S0KMH9"/>
<name>A0A2S0KMH9_9FIRM</name>
<evidence type="ECO:0000313" key="3">
    <source>
        <dbReference type="Proteomes" id="UP000237947"/>
    </source>
</evidence>